<organism evidence="1 2">
    <name type="scientific">Rhizobium mayense</name>
    <dbReference type="NCBI Taxonomy" id="1312184"/>
    <lineage>
        <taxon>Bacteria</taxon>
        <taxon>Pseudomonadati</taxon>
        <taxon>Pseudomonadota</taxon>
        <taxon>Alphaproteobacteria</taxon>
        <taxon>Hyphomicrobiales</taxon>
        <taxon>Rhizobiaceae</taxon>
        <taxon>Rhizobium/Agrobacterium group</taxon>
        <taxon>Rhizobium</taxon>
    </lineage>
</organism>
<protein>
    <submittedName>
        <fullName evidence="1">Uncharacterized protein</fullName>
    </submittedName>
</protein>
<dbReference type="EMBL" id="JARFYM010000015">
    <property type="protein sequence ID" value="MDL2400924.1"/>
    <property type="molecule type" value="Genomic_DNA"/>
</dbReference>
<reference evidence="1" key="1">
    <citation type="submission" date="2023-06" db="EMBL/GenBank/DDBJ databases">
        <title>Phylogenetic Diversity of Rhizobium strains.</title>
        <authorList>
            <person name="Moura F.T."/>
            <person name="Helene L.C.F."/>
            <person name="Hungria M."/>
        </authorList>
    </citation>
    <scope>NUCLEOTIDE SEQUENCE</scope>
    <source>
        <strain evidence="1">CCGE526</strain>
    </source>
</reference>
<gene>
    <name evidence="1" type="ORF">PY649_18625</name>
</gene>
<keyword evidence="2" id="KW-1185">Reference proteome</keyword>
<name>A0ABT7K196_9HYPH</name>
<dbReference type="Proteomes" id="UP001172645">
    <property type="component" value="Unassembled WGS sequence"/>
</dbReference>
<sequence>MVEIKFGEPPRGEEVGDISSECQRRLKPMVNEIVRAAVADGWNQNDVLLGLVEVAWALYEKRQDDL</sequence>
<accession>A0ABT7K196</accession>
<evidence type="ECO:0000313" key="1">
    <source>
        <dbReference type="EMBL" id="MDL2400924.1"/>
    </source>
</evidence>
<evidence type="ECO:0000313" key="2">
    <source>
        <dbReference type="Proteomes" id="UP001172645"/>
    </source>
</evidence>
<comment type="caution">
    <text evidence="1">The sequence shown here is derived from an EMBL/GenBank/DDBJ whole genome shotgun (WGS) entry which is preliminary data.</text>
</comment>
<proteinExistence type="predicted"/>